<dbReference type="InterPro" id="IPR011332">
    <property type="entry name" value="Ribosomal_zn-bd"/>
</dbReference>
<dbReference type="HAMAP" id="MF_00294">
    <property type="entry name" value="Ribosomal_bL33"/>
    <property type="match status" value="1"/>
</dbReference>
<name>A0A3D9I0V2_9BACL</name>
<dbReference type="Proteomes" id="UP000256977">
    <property type="component" value="Unassembled WGS sequence"/>
</dbReference>
<dbReference type="GO" id="GO:0005737">
    <property type="term" value="C:cytoplasm"/>
    <property type="evidence" value="ECO:0007669"/>
    <property type="project" value="UniProtKB-ARBA"/>
</dbReference>
<dbReference type="RefSeq" id="WP_116065161.1">
    <property type="nucleotide sequence ID" value="NZ_QRDZ01000043.1"/>
</dbReference>
<keyword evidence="3 5" id="KW-0687">Ribonucleoprotein</keyword>
<evidence type="ECO:0000313" key="7">
    <source>
        <dbReference type="Proteomes" id="UP000256977"/>
    </source>
</evidence>
<comment type="caution">
    <text evidence="6">The sequence shown here is derived from an EMBL/GenBank/DDBJ whole genome shotgun (WGS) entry which is preliminary data.</text>
</comment>
<organism evidence="6 7">
    <name type="scientific">Cohnella phaseoli</name>
    <dbReference type="NCBI Taxonomy" id="456490"/>
    <lineage>
        <taxon>Bacteria</taxon>
        <taxon>Bacillati</taxon>
        <taxon>Bacillota</taxon>
        <taxon>Bacilli</taxon>
        <taxon>Bacillales</taxon>
        <taxon>Paenibacillaceae</taxon>
        <taxon>Cohnella</taxon>
    </lineage>
</organism>
<dbReference type="InterPro" id="IPR038584">
    <property type="entry name" value="Ribosomal_bL33_sf"/>
</dbReference>
<dbReference type="PROSITE" id="PS00582">
    <property type="entry name" value="RIBOSOMAL_L33"/>
    <property type="match status" value="1"/>
</dbReference>
<sequence length="49" mass="5879">MRVIVTLACTECGDRNYTVSKNKRTHPSRLELRKYSPRLKKHTLHREVR</sequence>
<accession>A0A3D9I0V2</accession>
<gene>
    <name evidence="5" type="primary">rpmG</name>
    <name evidence="6" type="ORF">DFP98_1437</name>
</gene>
<dbReference type="GO" id="GO:0003735">
    <property type="term" value="F:structural constituent of ribosome"/>
    <property type="evidence" value="ECO:0007669"/>
    <property type="project" value="InterPro"/>
</dbReference>
<dbReference type="EMBL" id="QRDZ01000043">
    <property type="protein sequence ID" value="RED55363.1"/>
    <property type="molecule type" value="Genomic_DNA"/>
</dbReference>
<dbReference type="NCBIfam" id="TIGR01023">
    <property type="entry name" value="rpmG_bact"/>
    <property type="match status" value="1"/>
</dbReference>
<dbReference type="Gene3D" id="2.20.28.120">
    <property type="entry name" value="Ribosomal protein L33"/>
    <property type="match status" value="1"/>
</dbReference>
<comment type="similarity">
    <text evidence="1 5">Belongs to the bacterial ribosomal protein bL33 family.</text>
</comment>
<keyword evidence="7" id="KW-1185">Reference proteome</keyword>
<dbReference type="NCBIfam" id="NF001860">
    <property type="entry name" value="PRK00595.1"/>
    <property type="match status" value="1"/>
</dbReference>
<evidence type="ECO:0000256" key="5">
    <source>
        <dbReference type="HAMAP-Rule" id="MF_00294"/>
    </source>
</evidence>
<dbReference type="Pfam" id="PF00471">
    <property type="entry name" value="Ribosomal_L33"/>
    <property type="match status" value="1"/>
</dbReference>
<evidence type="ECO:0000313" key="6">
    <source>
        <dbReference type="EMBL" id="RED55363.1"/>
    </source>
</evidence>
<dbReference type="AlphaFoldDB" id="A0A3D9I0V2"/>
<dbReference type="GO" id="GO:1990904">
    <property type="term" value="C:ribonucleoprotein complex"/>
    <property type="evidence" value="ECO:0007669"/>
    <property type="project" value="UniProtKB-KW"/>
</dbReference>
<evidence type="ECO:0000256" key="2">
    <source>
        <dbReference type="ARBA" id="ARBA00022980"/>
    </source>
</evidence>
<dbReference type="PANTHER" id="PTHR43168:SF2">
    <property type="entry name" value="LARGE RIBOSOMAL SUBUNIT PROTEIN BL33C"/>
    <property type="match status" value="1"/>
</dbReference>
<keyword evidence="2 5" id="KW-0689">Ribosomal protein</keyword>
<dbReference type="InterPro" id="IPR001705">
    <property type="entry name" value="Ribosomal_bL33"/>
</dbReference>
<dbReference type="OrthoDB" id="197660at2"/>
<dbReference type="InterPro" id="IPR018264">
    <property type="entry name" value="Ribosomal_bL33_CS"/>
</dbReference>
<dbReference type="GO" id="GO:0006412">
    <property type="term" value="P:translation"/>
    <property type="evidence" value="ECO:0007669"/>
    <property type="project" value="UniProtKB-UniRule"/>
</dbReference>
<evidence type="ECO:0000256" key="3">
    <source>
        <dbReference type="ARBA" id="ARBA00023274"/>
    </source>
</evidence>
<dbReference type="SUPFAM" id="SSF57829">
    <property type="entry name" value="Zn-binding ribosomal proteins"/>
    <property type="match status" value="1"/>
</dbReference>
<proteinExistence type="inferred from homology"/>
<reference evidence="6 7" key="1">
    <citation type="submission" date="2018-07" db="EMBL/GenBank/DDBJ databases">
        <title>Genomic Encyclopedia of Type Strains, Phase III (KMG-III): the genomes of soil and plant-associated and newly described type strains.</title>
        <authorList>
            <person name="Whitman W."/>
        </authorList>
    </citation>
    <scope>NUCLEOTIDE SEQUENCE [LARGE SCALE GENOMIC DNA]</scope>
    <source>
        <strain evidence="6 7">CECT 7287</strain>
    </source>
</reference>
<dbReference type="GO" id="GO:0005840">
    <property type="term" value="C:ribosome"/>
    <property type="evidence" value="ECO:0007669"/>
    <property type="project" value="UniProtKB-KW"/>
</dbReference>
<evidence type="ECO:0000256" key="1">
    <source>
        <dbReference type="ARBA" id="ARBA00007596"/>
    </source>
</evidence>
<protein>
    <recommendedName>
        <fullName evidence="4 5">Large ribosomal subunit protein bL33</fullName>
    </recommendedName>
</protein>
<dbReference type="PANTHER" id="PTHR43168">
    <property type="entry name" value="50S RIBOSOMAL PROTEIN L33, CHLOROPLASTIC"/>
    <property type="match status" value="1"/>
</dbReference>
<evidence type="ECO:0000256" key="4">
    <source>
        <dbReference type="ARBA" id="ARBA00035176"/>
    </source>
</evidence>
<dbReference type="NCBIfam" id="NF001764">
    <property type="entry name" value="PRK00504.1"/>
    <property type="match status" value="1"/>
</dbReference>